<dbReference type="AlphaFoldDB" id="A0A8J2JTY3"/>
<keyword evidence="1" id="KW-0812">Transmembrane</keyword>
<evidence type="ECO:0000256" key="1">
    <source>
        <dbReference type="SAM" id="Phobius"/>
    </source>
</evidence>
<feature type="transmembrane region" description="Helical" evidence="1">
    <location>
        <begin position="7"/>
        <end position="29"/>
    </location>
</feature>
<feature type="transmembrane region" description="Helical" evidence="1">
    <location>
        <begin position="384"/>
        <end position="403"/>
    </location>
</feature>
<keyword evidence="1" id="KW-0472">Membrane</keyword>
<reference evidence="2" key="1">
    <citation type="submission" date="2021-06" db="EMBL/GenBank/DDBJ databases">
        <authorList>
            <person name="Hodson N. C."/>
            <person name="Mongue J. A."/>
            <person name="Jaron S. K."/>
        </authorList>
    </citation>
    <scope>NUCLEOTIDE SEQUENCE</scope>
</reference>
<feature type="transmembrane region" description="Helical" evidence="1">
    <location>
        <begin position="327"/>
        <end position="352"/>
    </location>
</feature>
<evidence type="ECO:0000313" key="3">
    <source>
        <dbReference type="Proteomes" id="UP000708208"/>
    </source>
</evidence>
<protein>
    <submittedName>
        <fullName evidence="2">Uncharacterized protein</fullName>
    </submittedName>
</protein>
<comment type="caution">
    <text evidence="2">The sequence shown here is derived from an EMBL/GenBank/DDBJ whole genome shotgun (WGS) entry which is preliminary data.</text>
</comment>
<proteinExistence type="predicted"/>
<name>A0A8J2JTY3_9HEXA</name>
<accession>A0A8J2JTY3</accession>
<keyword evidence="1" id="KW-1133">Transmembrane helix</keyword>
<organism evidence="2 3">
    <name type="scientific">Allacma fusca</name>
    <dbReference type="NCBI Taxonomy" id="39272"/>
    <lineage>
        <taxon>Eukaryota</taxon>
        <taxon>Metazoa</taxon>
        <taxon>Ecdysozoa</taxon>
        <taxon>Arthropoda</taxon>
        <taxon>Hexapoda</taxon>
        <taxon>Collembola</taxon>
        <taxon>Symphypleona</taxon>
        <taxon>Sminthuridae</taxon>
        <taxon>Allacma</taxon>
    </lineage>
</organism>
<keyword evidence="3" id="KW-1185">Reference proteome</keyword>
<sequence length="629" mass="73616">MERLSGIFILIKFVLYFSLTTGIQLIHFMSPLKNCTIVYYTIEDPTKEEINFKEILLHEMFVHVIPLIQTHNSFRNRIVDLNQPCKINFKDATRIFKETSEEQKLDVIKYRILKAREILIYIVISTQTLTMDQVNILPAWLQNKHDNILTANVVQSASQNYEVVQLFRYQWFCPETQVCVEEMELLPDAIKNGDPRWFFQTFSQSFVARKNFNSWPVSLVSIFQGKNKIWKLLPRKGLRYMWAMSSSLVDVSSTGSPRIKFLAEMTKRFNFTPRQILLRVGDLLPSEIAAYAGIVEITEPSVLLITVSWEGLNFLDCSCFRNSHINMLQILTVFDGPTIGLILITVVITVFLTRKYGNQSVYARALSMFAALLNQVHLERPTHNLLILWTFAALLISIMYSSIYESVLVHPEDDSPRSFKALAERNYRLLIDDPWVHWLFNDETVSDFKNGSYLRKLRETAITKTNFSNRDAVIGYISNNRKFVWCHLSQILEAAAKVFTWKRRSGRCQCRIGYQLLYIKNIYWRFDRSLARIFYDYVNRLVSSGFTAIYDEYESVYLRLANEREYLRELDVSQFEDYLHWEVPIEPFIFSLKSTEALSVLMIFVVCVVSCLILLIYEIWKDLGRNLIC</sequence>
<gene>
    <name evidence="2" type="ORF">AFUS01_LOCUS15449</name>
</gene>
<feature type="transmembrane region" description="Helical" evidence="1">
    <location>
        <begin position="597"/>
        <end position="617"/>
    </location>
</feature>
<dbReference type="EMBL" id="CAJVCH010136842">
    <property type="protein sequence ID" value="CAG7726540.1"/>
    <property type="molecule type" value="Genomic_DNA"/>
</dbReference>
<dbReference type="Proteomes" id="UP000708208">
    <property type="component" value="Unassembled WGS sequence"/>
</dbReference>
<evidence type="ECO:0000313" key="2">
    <source>
        <dbReference type="EMBL" id="CAG7726540.1"/>
    </source>
</evidence>